<feature type="transmembrane region" description="Helical" evidence="6">
    <location>
        <begin position="209"/>
        <end position="241"/>
    </location>
</feature>
<feature type="transmembrane region" description="Helical" evidence="6">
    <location>
        <begin position="58"/>
        <end position="83"/>
    </location>
</feature>
<dbReference type="AlphaFoldDB" id="A0A2T2WZJ3"/>
<evidence type="ECO:0000256" key="1">
    <source>
        <dbReference type="ARBA" id="ARBA00004141"/>
    </source>
</evidence>
<feature type="transmembrane region" description="Helical" evidence="6">
    <location>
        <begin position="146"/>
        <end position="167"/>
    </location>
</feature>
<dbReference type="Pfam" id="PF01594">
    <property type="entry name" value="AI-2E_transport"/>
    <property type="match status" value="1"/>
</dbReference>
<dbReference type="GO" id="GO:0055085">
    <property type="term" value="P:transmembrane transport"/>
    <property type="evidence" value="ECO:0007669"/>
    <property type="project" value="TreeGrafter"/>
</dbReference>
<evidence type="ECO:0000256" key="3">
    <source>
        <dbReference type="ARBA" id="ARBA00022692"/>
    </source>
</evidence>
<feature type="transmembrane region" description="Helical" evidence="6">
    <location>
        <begin position="300"/>
        <end position="328"/>
    </location>
</feature>
<accession>A0A2T2WZJ3</accession>
<comment type="subcellular location">
    <subcellularLocation>
        <location evidence="1">Membrane</location>
        <topology evidence="1">Multi-pass membrane protein</topology>
    </subcellularLocation>
</comment>
<sequence>MRNYFKRVIIWIVMCGTVYAFWRWYSGLLMPFVLAVLLAVWLDPIVGKLEHWGLSRSLAALLAVISSILGLFVILTVLATVLVTELKQLLRTLPAVVTTIEQSLYGLVDKLGQVQQPFGPGPEGWQMQMQTVSRLVESILRMVANFLVHLPDTMLMLMVAVMAAFFIMRDKERVARHVVAWFPPPWRPYVASMRTDITSGTLGFLKAQLMLVSLTALGTMTGLLLLGLHYAVLIGIVAGVLDFIPYMGPTTILVPWALVQLVTGHPVTVAKIVIVMLAVALVRQIAEPRLVGQNMGLHPLVAILALYLGVQFFGASGFLVGPISAVIIKVMAQVFDPPALDSKS</sequence>
<feature type="transmembrane region" description="Helical" evidence="6">
    <location>
        <begin position="28"/>
        <end position="46"/>
    </location>
</feature>
<keyword evidence="5 6" id="KW-0472">Membrane</keyword>
<evidence type="ECO:0000313" key="8">
    <source>
        <dbReference type="Proteomes" id="UP000242705"/>
    </source>
</evidence>
<dbReference type="InterPro" id="IPR002549">
    <property type="entry name" value="AI-2E-like"/>
</dbReference>
<dbReference type="NCBIfam" id="TIGR02872">
    <property type="entry name" value="spore_ytvI"/>
    <property type="match status" value="1"/>
</dbReference>
<evidence type="ECO:0000256" key="5">
    <source>
        <dbReference type="ARBA" id="ARBA00023136"/>
    </source>
</evidence>
<dbReference type="PANTHER" id="PTHR21716:SF68">
    <property type="entry name" value="TRANSPORT PROTEIN YTVI-RELATED"/>
    <property type="match status" value="1"/>
</dbReference>
<keyword evidence="3 6" id="KW-0812">Transmembrane</keyword>
<evidence type="ECO:0000256" key="6">
    <source>
        <dbReference type="SAM" id="Phobius"/>
    </source>
</evidence>
<dbReference type="GO" id="GO:0016020">
    <property type="term" value="C:membrane"/>
    <property type="evidence" value="ECO:0007669"/>
    <property type="project" value="UniProtKB-SubCell"/>
</dbReference>
<evidence type="ECO:0000256" key="4">
    <source>
        <dbReference type="ARBA" id="ARBA00022989"/>
    </source>
</evidence>
<organism evidence="7 8">
    <name type="scientific">Sulfobacillus thermosulfidooxidans</name>
    <dbReference type="NCBI Taxonomy" id="28034"/>
    <lineage>
        <taxon>Bacteria</taxon>
        <taxon>Bacillati</taxon>
        <taxon>Bacillota</taxon>
        <taxon>Clostridia</taxon>
        <taxon>Eubacteriales</taxon>
        <taxon>Clostridiales Family XVII. Incertae Sedis</taxon>
        <taxon>Sulfobacillus</taxon>
    </lineage>
</organism>
<dbReference type="PANTHER" id="PTHR21716">
    <property type="entry name" value="TRANSMEMBRANE PROTEIN"/>
    <property type="match status" value="1"/>
</dbReference>
<evidence type="ECO:0000256" key="2">
    <source>
        <dbReference type="ARBA" id="ARBA00009773"/>
    </source>
</evidence>
<feature type="transmembrane region" description="Helical" evidence="6">
    <location>
        <begin position="253"/>
        <end position="279"/>
    </location>
</feature>
<protein>
    <submittedName>
        <fullName evidence="7">Sporulation integral membrane protein YtvI</fullName>
    </submittedName>
</protein>
<name>A0A2T2WZJ3_SULTH</name>
<dbReference type="EMBL" id="PXYX01000011">
    <property type="protein sequence ID" value="PSR27661.1"/>
    <property type="molecule type" value="Genomic_DNA"/>
</dbReference>
<gene>
    <name evidence="7" type="primary">ytvI</name>
    <name evidence="7" type="ORF">C7B47_07425</name>
</gene>
<dbReference type="Proteomes" id="UP000242705">
    <property type="component" value="Unassembled WGS sequence"/>
</dbReference>
<comment type="caution">
    <text evidence="7">The sequence shown here is derived from an EMBL/GenBank/DDBJ whole genome shotgun (WGS) entry which is preliminary data.</text>
</comment>
<comment type="similarity">
    <text evidence="2">Belongs to the autoinducer-2 exporter (AI-2E) (TC 2.A.86) family.</text>
</comment>
<reference evidence="7 8" key="1">
    <citation type="journal article" date="2014" name="BMC Genomics">
        <title>Comparison of environmental and isolate Sulfobacillus genomes reveals diverse carbon, sulfur, nitrogen, and hydrogen metabolisms.</title>
        <authorList>
            <person name="Justice N.B."/>
            <person name="Norman A."/>
            <person name="Brown C.T."/>
            <person name="Singh A."/>
            <person name="Thomas B.C."/>
            <person name="Banfield J.F."/>
        </authorList>
    </citation>
    <scope>NUCLEOTIDE SEQUENCE [LARGE SCALE GENOMIC DNA]</scope>
    <source>
        <strain evidence="7">AMDSBA5</strain>
    </source>
</reference>
<proteinExistence type="inferred from homology"/>
<dbReference type="InterPro" id="IPR014227">
    <property type="entry name" value="YtvI-like"/>
</dbReference>
<evidence type="ECO:0000313" key="7">
    <source>
        <dbReference type="EMBL" id="PSR27661.1"/>
    </source>
</evidence>
<keyword evidence="4 6" id="KW-1133">Transmembrane helix</keyword>